<feature type="transmembrane region" description="Helical" evidence="1">
    <location>
        <begin position="20"/>
        <end position="46"/>
    </location>
</feature>
<evidence type="ECO:0008006" key="4">
    <source>
        <dbReference type="Google" id="ProtNLM"/>
    </source>
</evidence>
<dbReference type="EMBL" id="JAAMOX010000001">
    <property type="protein sequence ID" value="NIH52449.1"/>
    <property type="molecule type" value="Genomic_DNA"/>
</dbReference>
<keyword evidence="1" id="KW-0472">Membrane</keyword>
<feature type="transmembrane region" description="Helical" evidence="1">
    <location>
        <begin position="66"/>
        <end position="90"/>
    </location>
</feature>
<keyword evidence="1" id="KW-0812">Transmembrane</keyword>
<evidence type="ECO:0000256" key="1">
    <source>
        <dbReference type="SAM" id="Phobius"/>
    </source>
</evidence>
<keyword evidence="1" id="KW-1133">Transmembrane helix</keyword>
<feature type="transmembrane region" description="Helical" evidence="1">
    <location>
        <begin position="165"/>
        <end position="185"/>
    </location>
</feature>
<reference evidence="2 3" key="1">
    <citation type="submission" date="2020-02" db="EMBL/GenBank/DDBJ databases">
        <title>Sequencing the genomes of 1000 actinobacteria strains.</title>
        <authorList>
            <person name="Klenk H.-P."/>
        </authorList>
    </citation>
    <scope>NUCLEOTIDE SEQUENCE [LARGE SCALE GENOMIC DNA]</scope>
    <source>
        <strain evidence="2 3">DSM 27960</strain>
    </source>
</reference>
<evidence type="ECO:0000313" key="3">
    <source>
        <dbReference type="Proteomes" id="UP000541033"/>
    </source>
</evidence>
<dbReference type="Proteomes" id="UP000541033">
    <property type="component" value="Unassembled WGS sequence"/>
</dbReference>
<dbReference type="AlphaFoldDB" id="A0A7X5TSI7"/>
<feature type="transmembrane region" description="Helical" evidence="1">
    <location>
        <begin position="192"/>
        <end position="213"/>
    </location>
</feature>
<gene>
    <name evidence="2" type="ORF">FHX76_000317</name>
</gene>
<accession>A0A7X5TSI7</accession>
<proteinExistence type="predicted"/>
<keyword evidence="3" id="KW-1185">Reference proteome</keyword>
<sequence>MDRRATALGRAIAAEWSKTISLRVLPATMLGAIVAAALLGAVYAFGTVTDPMTGKITATSPTAAELVDAVLGAMTFLQVVAVLIGIFVIIPDVASPVIRTTLLAVPRRGILLGAKLIIASAAVALGATAAMLGGLCGAGIVGSIAFDNGPPLGSFVTEEILQRVAGAWLYLALIGMFAFGSALALRQLVPALIGLLSLVLILSPLLSAAPGVAKWLPDTAGSQLYLHDASAHHPFGGLVLAAWALVAIATGGLLFIRRDA</sequence>
<name>A0A7X5TSI7_9MICO</name>
<evidence type="ECO:0000313" key="2">
    <source>
        <dbReference type="EMBL" id="NIH52449.1"/>
    </source>
</evidence>
<comment type="caution">
    <text evidence="2">The sequence shown here is derived from an EMBL/GenBank/DDBJ whole genome shotgun (WGS) entry which is preliminary data.</text>
</comment>
<organism evidence="2 3">
    <name type="scientific">Lysinibacter cavernae</name>
    <dbReference type="NCBI Taxonomy" id="1640652"/>
    <lineage>
        <taxon>Bacteria</taxon>
        <taxon>Bacillati</taxon>
        <taxon>Actinomycetota</taxon>
        <taxon>Actinomycetes</taxon>
        <taxon>Micrococcales</taxon>
        <taxon>Microbacteriaceae</taxon>
        <taxon>Lysinibacter</taxon>
    </lineage>
</organism>
<protein>
    <recommendedName>
        <fullName evidence="4">ABC transporter permease</fullName>
    </recommendedName>
</protein>
<feature type="transmembrane region" description="Helical" evidence="1">
    <location>
        <begin position="116"/>
        <end position="145"/>
    </location>
</feature>
<feature type="transmembrane region" description="Helical" evidence="1">
    <location>
        <begin position="233"/>
        <end position="256"/>
    </location>
</feature>
<dbReference type="RefSeq" id="WP_167147009.1">
    <property type="nucleotide sequence ID" value="NZ_JAAMOX010000001.1"/>
</dbReference>